<dbReference type="Pfam" id="PF13417">
    <property type="entry name" value="GST_N_3"/>
    <property type="match status" value="1"/>
</dbReference>
<dbReference type="Gene3D" id="3.40.30.10">
    <property type="entry name" value="Glutaredoxin"/>
    <property type="match status" value="1"/>
</dbReference>
<dbReference type="RefSeq" id="WP_377119736.1">
    <property type="nucleotide sequence ID" value="NZ_JBHRSD010000001.1"/>
</dbReference>
<keyword evidence="3" id="KW-1185">Reference proteome</keyword>
<dbReference type="PROSITE" id="PS51354">
    <property type="entry name" value="GLUTAREDOXIN_2"/>
    <property type="match status" value="1"/>
</dbReference>
<dbReference type="EMBL" id="JBHRSD010000001">
    <property type="protein sequence ID" value="MFC3030974.1"/>
    <property type="molecule type" value="Genomic_DNA"/>
</dbReference>
<dbReference type="SUPFAM" id="SSF52833">
    <property type="entry name" value="Thioredoxin-like"/>
    <property type="match status" value="1"/>
</dbReference>
<dbReference type="InterPro" id="IPR004045">
    <property type="entry name" value="Glutathione_S-Trfase_N"/>
</dbReference>
<dbReference type="InterPro" id="IPR036249">
    <property type="entry name" value="Thioredoxin-like_sf"/>
</dbReference>
<gene>
    <name evidence="2" type="ORF">ACFOEE_00315</name>
</gene>
<proteinExistence type="predicted"/>
<evidence type="ECO:0000259" key="1">
    <source>
        <dbReference type="Pfam" id="PF13417"/>
    </source>
</evidence>
<name>A0ABV7CC61_9GAMM</name>
<protein>
    <submittedName>
        <fullName evidence="2">Glutathione S-transferase N-terminal domain-containing protein</fullName>
    </submittedName>
</protein>
<reference evidence="3" key="1">
    <citation type="journal article" date="2019" name="Int. J. Syst. Evol. Microbiol.">
        <title>The Global Catalogue of Microorganisms (GCM) 10K type strain sequencing project: providing services to taxonomists for standard genome sequencing and annotation.</title>
        <authorList>
            <consortium name="The Broad Institute Genomics Platform"/>
            <consortium name="The Broad Institute Genome Sequencing Center for Infectious Disease"/>
            <person name="Wu L."/>
            <person name="Ma J."/>
        </authorList>
    </citation>
    <scope>NUCLEOTIDE SEQUENCE [LARGE SCALE GENOMIC DNA]</scope>
    <source>
        <strain evidence="3">KCTC 42730</strain>
    </source>
</reference>
<evidence type="ECO:0000313" key="2">
    <source>
        <dbReference type="EMBL" id="MFC3030974.1"/>
    </source>
</evidence>
<comment type="caution">
    <text evidence="2">The sequence shown here is derived from an EMBL/GenBank/DDBJ whole genome shotgun (WGS) entry which is preliminary data.</text>
</comment>
<evidence type="ECO:0000313" key="3">
    <source>
        <dbReference type="Proteomes" id="UP001595453"/>
    </source>
</evidence>
<feature type="domain" description="GST N-terminal" evidence="1">
    <location>
        <begin position="43"/>
        <end position="118"/>
    </location>
</feature>
<organism evidence="2 3">
    <name type="scientific">Pseudoalteromonas fenneropenaei</name>
    <dbReference type="NCBI Taxonomy" id="1737459"/>
    <lineage>
        <taxon>Bacteria</taxon>
        <taxon>Pseudomonadati</taxon>
        <taxon>Pseudomonadota</taxon>
        <taxon>Gammaproteobacteria</taxon>
        <taxon>Alteromonadales</taxon>
        <taxon>Pseudoalteromonadaceae</taxon>
        <taxon>Pseudoalteromonas</taxon>
    </lineage>
</organism>
<accession>A0ABV7CC61</accession>
<sequence length="123" mass="14271">MKLVRWLLGRIILFFDFITTPRGVKRDAKLQAQIDTKTASLSLYQFHACPFCVKVRRAIKRNNLKIELRDAKAEGMHRQALLEQGGKVKVPCLRIEQGDQVTWLYESNDIIRFLEQEVVEKAA</sequence>
<dbReference type="Proteomes" id="UP001595453">
    <property type="component" value="Unassembled WGS sequence"/>
</dbReference>